<reference evidence="1 2" key="1">
    <citation type="submission" date="2013-08" db="EMBL/GenBank/DDBJ databases">
        <title>The genome sequence of Knoellia subterranea.</title>
        <authorList>
            <person name="Zhu W."/>
            <person name="Wang G."/>
        </authorList>
    </citation>
    <scope>NUCLEOTIDE SEQUENCE [LARGE SCALE GENOMIC DNA]</scope>
    <source>
        <strain evidence="1 2">KCTC 19937</strain>
    </source>
</reference>
<comment type="caution">
    <text evidence="1">The sequence shown here is derived from an EMBL/GenBank/DDBJ whole genome shotgun (WGS) entry which is preliminary data.</text>
</comment>
<dbReference type="eggNOG" id="COG2411">
    <property type="taxonomic scope" value="Bacteria"/>
</dbReference>
<dbReference type="RefSeq" id="WP_035901683.1">
    <property type="nucleotide sequence ID" value="NZ_AVPK01000001.1"/>
</dbReference>
<gene>
    <name evidence="1" type="ORF">N803_00575</name>
</gene>
<dbReference type="Proteomes" id="UP000030011">
    <property type="component" value="Unassembled WGS sequence"/>
</dbReference>
<organism evidence="1 2">
    <name type="scientific">Knoellia subterranea KCTC 19937</name>
    <dbReference type="NCBI Taxonomy" id="1385521"/>
    <lineage>
        <taxon>Bacteria</taxon>
        <taxon>Bacillati</taxon>
        <taxon>Actinomycetota</taxon>
        <taxon>Actinomycetes</taxon>
        <taxon>Micrococcales</taxon>
        <taxon>Intrasporangiaceae</taxon>
        <taxon>Knoellia</taxon>
    </lineage>
</organism>
<evidence type="ECO:0000313" key="1">
    <source>
        <dbReference type="EMBL" id="KGN39050.1"/>
    </source>
</evidence>
<name>A0A0A0JNT1_9MICO</name>
<protein>
    <recommendedName>
        <fullName evidence="3">ASCH domain-containing protein</fullName>
    </recommendedName>
</protein>
<accession>A0A0A0JNT1</accession>
<dbReference type="STRING" id="1385521.N803_00575"/>
<dbReference type="EMBL" id="AVPK01000001">
    <property type="protein sequence ID" value="KGN39050.1"/>
    <property type="molecule type" value="Genomic_DNA"/>
</dbReference>
<dbReference type="AlphaFoldDB" id="A0A0A0JNT1"/>
<dbReference type="Gene3D" id="1.10.150.20">
    <property type="entry name" value="5' to 3' exonuclease, C-terminal subdomain"/>
    <property type="match status" value="1"/>
</dbReference>
<keyword evidence="2" id="KW-1185">Reference proteome</keyword>
<dbReference type="SUPFAM" id="SSF47789">
    <property type="entry name" value="C-terminal domain of RNA polymerase alpha subunit"/>
    <property type="match status" value="1"/>
</dbReference>
<evidence type="ECO:0008006" key="3">
    <source>
        <dbReference type="Google" id="ProtNLM"/>
    </source>
</evidence>
<evidence type="ECO:0000313" key="2">
    <source>
        <dbReference type="Proteomes" id="UP000030011"/>
    </source>
</evidence>
<sequence>MMIRPDTLAAIKAGEVDLAFRRWDRPRVVVGTHLRTRVGLLEVTAVERTAVSRITAAEARRAGASSLAELRRMLEAKADKPVWRVTLHHAGADPREALRTSLPDADEVATISARLDRLDAASATGPWTRATLDLIDRRPTVRAPDLAAEVGRETADFKKDVRKLKELGLTESLDIGYRLSPRGAAFVDAESGTPRTDREAAPAGTPLPRIGAQASKALRAEGIWTVEQLRYRREADLASLPGVGPIAIRFLREALAERGWSFTG</sequence>
<dbReference type="OrthoDB" id="121143at2"/>
<proteinExistence type="predicted"/>